<feature type="signal peptide" evidence="2">
    <location>
        <begin position="1"/>
        <end position="18"/>
    </location>
</feature>
<dbReference type="InterPro" id="IPR016186">
    <property type="entry name" value="C-type_lectin-like/link_sf"/>
</dbReference>
<evidence type="ECO:0000256" key="1">
    <source>
        <dbReference type="ARBA" id="ARBA00023157"/>
    </source>
</evidence>
<dbReference type="Pfam" id="PF00059">
    <property type="entry name" value="Lectin_C"/>
    <property type="match status" value="2"/>
</dbReference>
<proteinExistence type="predicted"/>
<dbReference type="InterPro" id="IPR001304">
    <property type="entry name" value="C-type_lectin-like"/>
</dbReference>
<organism evidence="4 5">
    <name type="scientific">Acrobeloides nanus</name>
    <dbReference type="NCBI Taxonomy" id="290746"/>
    <lineage>
        <taxon>Eukaryota</taxon>
        <taxon>Metazoa</taxon>
        <taxon>Ecdysozoa</taxon>
        <taxon>Nematoda</taxon>
        <taxon>Chromadorea</taxon>
        <taxon>Rhabditida</taxon>
        <taxon>Tylenchina</taxon>
        <taxon>Cephalobomorpha</taxon>
        <taxon>Cephaloboidea</taxon>
        <taxon>Cephalobidae</taxon>
        <taxon>Acrobeloides</taxon>
    </lineage>
</organism>
<evidence type="ECO:0000259" key="3">
    <source>
        <dbReference type="PROSITE" id="PS50041"/>
    </source>
</evidence>
<protein>
    <submittedName>
        <fullName evidence="5">C-type lectin domain-containing protein</fullName>
    </submittedName>
</protein>
<feature type="chain" id="PRO_5037218017" evidence="2">
    <location>
        <begin position="19"/>
        <end position="365"/>
    </location>
</feature>
<dbReference type="AlphaFoldDB" id="A0A914C1Y2"/>
<dbReference type="InterPro" id="IPR018378">
    <property type="entry name" value="C-type_lectin_CS"/>
</dbReference>
<dbReference type="InterPro" id="IPR016187">
    <property type="entry name" value="CTDL_fold"/>
</dbReference>
<keyword evidence="2" id="KW-0732">Signal</keyword>
<dbReference type="PROSITE" id="PS00615">
    <property type="entry name" value="C_TYPE_LECTIN_1"/>
    <property type="match status" value="1"/>
</dbReference>
<dbReference type="SMART" id="SM00034">
    <property type="entry name" value="CLECT"/>
    <property type="match status" value="2"/>
</dbReference>
<dbReference type="CDD" id="cd00037">
    <property type="entry name" value="CLECT"/>
    <property type="match status" value="2"/>
</dbReference>
<dbReference type="PROSITE" id="PS50041">
    <property type="entry name" value="C_TYPE_LECTIN_2"/>
    <property type="match status" value="2"/>
</dbReference>
<dbReference type="SUPFAM" id="SSF56436">
    <property type="entry name" value="C-type lectin-like"/>
    <property type="match status" value="2"/>
</dbReference>
<dbReference type="WBParaSite" id="ACRNAN_Path_1549.g6027.t1">
    <property type="protein sequence ID" value="ACRNAN_Path_1549.g6027.t1"/>
    <property type="gene ID" value="ACRNAN_Path_1549.g6027"/>
</dbReference>
<sequence length="365" mass="40238">MWRYLIFGLSCCLYYSIAARCPAGYTEGQNPNYCYKFIAEPTSFATAEEACAITPNGHLASVSNPFSNAFFDEIAAEVFPKATTQIWLGGYLQNSWTWTDGTSFSFTNWNNGQPSSGECLAMQLTAGKWNSYDCNTLFPYICEIPSTGGEGSCTTPLTATTIATQHSYTCESEWIYNNGTNSCYKVFHQQNWAVAEQTCVSNGAHLASIHTWEENIFIFGISTAAITMTCQSANCDQSCQGCGSCNSGNKCGLFYAYSCYDCNGCGYCDCSCNDWSISTCGSHEHVWIGLTDKNNNGDYEWSDGSPFNYQLWAHPPTNGQCAVLVADQDTSYQQLGSNFFQHWDPISCSTNVRSFICKKPAIVLN</sequence>
<dbReference type="Gene3D" id="3.10.100.10">
    <property type="entry name" value="Mannose-Binding Protein A, subunit A"/>
    <property type="match status" value="2"/>
</dbReference>
<keyword evidence="1" id="KW-1015">Disulfide bond</keyword>
<keyword evidence="4" id="KW-1185">Reference proteome</keyword>
<feature type="domain" description="C-type lectin" evidence="3">
    <location>
        <begin position="179"/>
        <end position="349"/>
    </location>
</feature>
<evidence type="ECO:0000313" key="4">
    <source>
        <dbReference type="Proteomes" id="UP000887540"/>
    </source>
</evidence>
<feature type="domain" description="C-type lectin" evidence="3">
    <location>
        <begin position="30"/>
        <end position="143"/>
    </location>
</feature>
<name>A0A914C1Y2_9BILA</name>
<dbReference type="PANTHER" id="PTHR22803">
    <property type="entry name" value="MANNOSE, PHOSPHOLIPASE, LECTIN RECEPTOR RELATED"/>
    <property type="match status" value="1"/>
</dbReference>
<evidence type="ECO:0000313" key="5">
    <source>
        <dbReference type="WBParaSite" id="ACRNAN_Path_1549.g6027.t1"/>
    </source>
</evidence>
<dbReference type="Proteomes" id="UP000887540">
    <property type="component" value="Unplaced"/>
</dbReference>
<accession>A0A914C1Y2</accession>
<reference evidence="5" key="1">
    <citation type="submission" date="2022-11" db="UniProtKB">
        <authorList>
            <consortium name="WormBaseParasite"/>
        </authorList>
    </citation>
    <scope>IDENTIFICATION</scope>
</reference>
<evidence type="ECO:0000256" key="2">
    <source>
        <dbReference type="SAM" id="SignalP"/>
    </source>
</evidence>
<dbReference type="InterPro" id="IPR050111">
    <property type="entry name" value="C-type_lectin/snaclec_domain"/>
</dbReference>